<evidence type="ECO:0000256" key="3">
    <source>
        <dbReference type="ARBA" id="ARBA00012756"/>
    </source>
</evidence>
<evidence type="ECO:0000256" key="1">
    <source>
        <dbReference type="ARBA" id="ARBA00001412"/>
    </source>
</evidence>
<dbReference type="InterPro" id="IPR003476">
    <property type="entry name" value="Glyco_hydro_42"/>
</dbReference>
<gene>
    <name evidence="14" type="ORF">RB602_08415</name>
</gene>
<feature type="active site" description="Proton donor" evidence="9">
    <location>
        <position position="151"/>
    </location>
</feature>
<dbReference type="GO" id="GO:0009341">
    <property type="term" value="C:beta-galactosidase complex"/>
    <property type="evidence" value="ECO:0007669"/>
    <property type="project" value="InterPro"/>
</dbReference>
<dbReference type="GO" id="GO:0046872">
    <property type="term" value="F:metal ion binding"/>
    <property type="evidence" value="ECO:0007669"/>
    <property type="project" value="UniProtKB-KW"/>
</dbReference>
<comment type="catalytic activity">
    <reaction evidence="1 8">
        <text>Hydrolysis of terminal non-reducing beta-D-galactose residues in beta-D-galactosides.</text>
        <dbReference type="EC" id="3.2.1.23"/>
    </reaction>
</comment>
<evidence type="ECO:0000256" key="9">
    <source>
        <dbReference type="PIRSR" id="PIRSR001084-1"/>
    </source>
</evidence>
<name>A0AA97F4I4_9SPHN</name>
<dbReference type="SUPFAM" id="SSF51445">
    <property type="entry name" value="(Trans)glycosidases"/>
    <property type="match status" value="1"/>
</dbReference>
<dbReference type="AlphaFoldDB" id="A0AA97F4I4"/>
<dbReference type="SUPFAM" id="SSF52317">
    <property type="entry name" value="Class I glutamine amidotransferase-like"/>
    <property type="match status" value="1"/>
</dbReference>
<dbReference type="Gene3D" id="3.40.50.880">
    <property type="match status" value="1"/>
</dbReference>
<evidence type="ECO:0000259" key="13">
    <source>
        <dbReference type="Pfam" id="PF08532"/>
    </source>
</evidence>
<evidence type="ECO:0000256" key="4">
    <source>
        <dbReference type="ARBA" id="ARBA00022723"/>
    </source>
</evidence>
<dbReference type="GO" id="GO:0005975">
    <property type="term" value="P:carbohydrate metabolic process"/>
    <property type="evidence" value="ECO:0007669"/>
    <property type="project" value="InterPro"/>
</dbReference>
<keyword evidence="7 8" id="KW-0326">Glycosidase</keyword>
<feature type="binding site" evidence="10">
    <location>
        <position position="112"/>
    </location>
    <ligand>
        <name>substrate</name>
    </ligand>
</feature>
<sequence>MANTQNPVSMALGVCYYPEHWPEEMWPTDFARMKALGISQVRIGEFAWSRLEPDPGRFDWGWLDRVMDIAGDHDLGIILGPPTATPPKWLIDSVPDILAHDRHGQPRRFGSRRHYCFSSENYRVHSRRITHALAERYAQHPALVMWQTDNEYGCHDTVLSYSPMAAQAFRGWLAQRYGSVAALNAAWGNVFWSMEYRSFAEIDLPNSTVTEPNPSHVMDFRRFSSDQVRSFNAEQCAILREHAPDIPISHNFMGHFADFDHHALGRDLDMATWDSYPLGFLDQEALYSAEDKARYRRRGHPDFAAFHHDLYRGCAPKWGVMEQQPGPVNWAPHNAMPDKGMVRLWSWEAFAQGASLLSWFRWRQAPFAQEQMHAGLRLPDDTPAPVWEELEGIADDLERIGPTHPQQAEVAILFDYAAQWMIETQPQGRGFSYSAQAFALYSALRQLGQSIDIIGPDAALTGYKAVFVPSLPHIPEALRQRLAAFDGMLCLFPRCGSKTEALTVVEHLPPGPLKDIIPIRVEQVESLPADMVIAVRHETGCYNAHHWREQIVSDLTPLAHFQDGGGAWYASGNVHYVACWPGPDFMQLVVQDVLQHAGTECVLLPEGVRLRRHGDLRILVNYADAPVDCARYGGPKANADYLLGAARTPPCDLSIWRG</sequence>
<dbReference type="RefSeq" id="WP_317080119.1">
    <property type="nucleotide sequence ID" value="NZ_CP136594.1"/>
</dbReference>
<dbReference type="Pfam" id="PF08532">
    <property type="entry name" value="Glyco_hydro_42M"/>
    <property type="match status" value="1"/>
</dbReference>
<dbReference type="InterPro" id="IPR013529">
    <property type="entry name" value="Glyco_hydro_42_N"/>
</dbReference>
<dbReference type="EMBL" id="CP136594">
    <property type="protein sequence ID" value="WOE73891.1"/>
    <property type="molecule type" value="Genomic_DNA"/>
</dbReference>
<dbReference type="GO" id="GO:0004565">
    <property type="term" value="F:beta-galactosidase activity"/>
    <property type="evidence" value="ECO:0007669"/>
    <property type="project" value="UniProtKB-EC"/>
</dbReference>
<evidence type="ECO:0000256" key="11">
    <source>
        <dbReference type="PIRSR" id="PIRSR001084-3"/>
    </source>
</evidence>
<dbReference type="EC" id="3.2.1.23" evidence="3 8"/>
<accession>A0AA97F4I4</accession>
<evidence type="ECO:0000256" key="6">
    <source>
        <dbReference type="ARBA" id="ARBA00022833"/>
    </source>
</evidence>
<protein>
    <recommendedName>
        <fullName evidence="3 8">Beta-galactosidase</fullName>
        <shortName evidence="8">Beta-gal</shortName>
        <ecNumber evidence="3 8">3.2.1.23</ecNumber>
    </recommendedName>
</protein>
<proteinExistence type="inferred from homology"/>
<feature type="domain" description="Beta-galactosidase trimerisation" evidence="13">
    <location>
        <begin position="408"/>
        <end position="598"/>
    </location>
</feature>
<dbReference type="KEGG" id="acoa:RB602_08415"/>
<dbReference type="Proteomes" id="UP001302429">
    <property type="component" value="Chromosome"/>
</dbReference>
<dbReference type="Gene3D" id="2.60.40.1180">
    <property type="entry name" value="Golgi alpha-mannosidase II"/>
    <property type="match status" value="1"/>
</dbReference>
<dbReference type="InterPro" id="IPR013780">
    <property type="entry name" value="Glyco_hydro_b"/>
</dbReference>
<dbReference type="PANTHER" id="PTHR36447">
    <property type="entry name" value="BETA-GALACTOSIDASE GANA"/>
    <property type="match status" value="1"/>
</dbReference>
<evidence type="ECO:0000313" key="15">
    <source>
        <dbReference type="Proteomes" id="UP001302429"/>
    </source>
</evidence>
<keyword evidence="5 8" id="KW-0378">Hydrolase</keyword>
<evidence type="ECO:0000256" key="7">
    <source>
        <dbReference type="ARBA" id="ARBA00023295"/>
    </source>
</evidence>
<dbReference type="InterPro" id="IPR029062">
    <property type="entry name" value="Class_I_gatase-like"/>
</dbReference>
<dbReference type="CDD" id="cd03143">
    <property type="entry name" value="A4_beta-galactosidase_middle_domain"/>
    <property type="match status" value="1"/>
</dbReference>
<dbReference type="PANTHER" id="PTHR36447:SF2">
    <property type="entry name" value="BETA-GALACTOSIDASE YESZ"/>
    <property type="match status" value="1"/>
</dbReference>
<comment type="similarity">
    <text evidence="2 8">Belongs to the glycosyl hydrolase 42 family.</text>
</comment>
<dbReference type="Gene3D" id="3.20.20.80">
    <property type="entry name" value="Glycosidases"/>
    <property type="match status" value="1"/>
</dbReference>
<keyword evidence="4 11" id="KW-0479">Metal-binding</keyword>
<dbReference type="InterPro" id="IPR013738">
    <property type="entry name" value="Beta_galactosidase_Trimer"/>
</dbReference>
<keyword evidence="15" id="KW-1185">Reference proteome</keyword>
<dbReference type="Pfam" id="PF02449">
    <property type="entry name" value="Glyco_hydro_42"/>
    <property type="match status" value="1"/>
</dbReference>
<organism evidence="14 15">
    <name type="scientific">Alterisphingorhabdus coralli</name>
    <dbReference type="NCBI Taxonomy" id="3071408"/>
    <lineage>
        <taxon>Bacteria</taxon>
        <taxon>Pseudomonadati</taxon>
        <taxon>Pseudomonadota</taxon>
        <taxon>Alphaproteobacteria</taxon>
        <taxon>Sphingomonadales</taxon>
        <taxon>Sphingomonadaceae</taxon>
        <taxon>Alterisphingorhabdus (ex Yan et al. 2024)</taxon>
    </lineage>
</organism>
<feature type="binding site" evidence="10">
    <location>
        <position position="330"/>
    </location>
    <ligand>
        <name>substrate</name>
    </ligand>
</feature>
<feature type="binding site" evidence="10">
    <location>
        <position position="150"/>
    </location>
    <ligand>
        <name>substrate</name>
    </ligand>
</feature>
<feature type="domain" description="Glycoside hydrolase family 42 N-terminal" evidence="12">
    <location>
        <begin position="15"/>
        <end position="399"/>
    </location>
</feature>
<evidence type="ECO:0000313" key="14">
    <source>
        <dbReference type="EMBL" id="WOE73891.1"/>
    </source>
</evidence>
<dbReference type="InterPro" id="IPR017853">
    <property type="entry name" value="GH"/>
</dbReference>
<evidence type="ECO:0000259" key="12">
    <source>
        <dbReference type="Pfam" id="PF02449"/>
    </source>
</evidence>
<evidence type="ECO:0000256" key="10">
    <source>
        <dbReference type="PIRSR" id="PIRSR001084-2"/>
    </source>
</evidence>
<reference evidence="14 15" key="1">
    <citation type="submission" date="2023-10" db="EMBL/GenBank/DDBJ databases">
        <title>Complete genome sequence of a Sphingomonadaceae bacterium.</title>
        <authorList>
            <person name="Yan C."/>
        </authorList>
    </citation>
    <scope>NUCLEOTIDE SEQUENCE [LARGE SCALE GENOMIC DNA]</scope>
    <source>
        <strain evidence="14 15">SCSIO 66989</strain>
    </source>
</reference>
<dbReference type="PIRSF" id="PIRSF001084">
    <property type="entry name" value="B-galactosidase"/>
    <property type="match status" value="1"/>
</dbReference>
<evidence type="ECO:0000256" key="2">
    <source>
        <dbReference type="ARBA" id="ARBA00005940"/>
    </source>
</evidence>
<feature type="binding site" evidence="11">
    <location>
        <position position="116"/>
    </location>
    <ligand>
        <name>Zn(2+)</name>
        <dbReference type="ChEBI" id="CHEBI:29105"/>
    </ligand>
</feature>
<feature type="active site" description="Nucleophile" evidence="9">
    <location>
        <position position="322"/>
    </location>
</feature>
<keyword evidence="6 11" id="KW-0862">Zinc</keyword>
<evidence type="ECO:0000256" key="8">
    <source>
        <dbReference type="PIRNR" id="PIRNR001084"/>
    </source>
</evidence>
<evidence type="ECO:0000256" key="5">
    <source>
        <dbReference type="ARBA" id="ARBA00022801"/>
    </source>
</evidence>